<comment type="subcellular location">
    <subcellularLocation>
        <location evidence="1">Membrane</location>
        <topology evidence="1">Multi-pass membrane protein</topology>
    </subcellularLocation>
</comment>
<dbReference type="GO" id="GO:0005886">
    <property type="term" value="C:plasma membrane"/>
    <property type="evidence" value="ECO:0007669"/>
    <property type="project" value="UniProtKB-SubCell"/>
</dbReference>
<reference evidence="6 7" key="1">
    <citation type="submission" date="2019-07" db="EMBL/GenBank/DDBJ databases">
        <title>Tepidimonas fonticaldi AT-A2 draft genome.</title>
        <authorList>
            <person name="Da Costa M.S."/>
            <person name="Froufe H.J.C."/>
            <person name="Egas C."/>
            <person name="Albuquerque L."/>
        </authorList>
    </citation>
    <scope>NUCLEOTIDE SEQUENCE [LARGE SCALE GENOMIC DNA]</scope>
    <source>
        <strain evidence="6 7">AT-A2</strain>
    </source>
</reference>
<name>A0A554XNM1_9BURK</name>
<feature type="transmembrane region" description="Helical" evidence="5">
    <location>
        <begin position="111"/>
        <end position="129"/>
    </location>
</feature>
<evidence type="ECO:0000256" key="4">
    <source>
        <dbReference type="ARBA" id="ARBA00023136"/>
    </source>
</evidence>
<feature type="transmembrane region" description="Helical" evidence="5">
    <location>
        <begin position="24"/>
        <end position="42"/>
    </location>
</feature>
<organism evidence="6 7">
    <name type="scientific">Tepidimonas fonticaldi</name>
    <dbReference type="NCBI Taxonomy" id="1101373"/>
    <lineage>
        <taxon>Bacteria</taxon>
        <taxon>Pseudomonadati</taxon>
        <taxon>Pseudomonadota</taxon>
        <taxon>Betaproteobacteria</taxon>
        <taxon>Burkholderiales</taxon>
        <taxon>Tepidimonas</taxon>
    </lineage>
</organism>
<feature type="transmembrane region" description="Helical" evidence="5">
    <location>
        <begin position="83"/>
        <end position="105"/>
    </location>
</feature>
<evidence type="ECO:0000313" key="7">
    <source>
        <dbReference type="Proteomes" id="UP000316388"/>
    </source>
</evidence>
<keyword evidence="4 5" id="KW-0472">Membrane</keyword>
<dbReference type="InterPro" id="IPR007300">
    <property type="entry name" value="CidB/LrgB"/>
</dbReference>
<feature type="transmembrane region" description="Helical" evidence="5">
    <location>
        <begin position="141"/>
        <end position="163"/>
    </location>
</feature>
<accession>A0A554XNM1</accession>
<protein>
    <submittedName>
        <fullName evidence="6">Inner membrane protein YohK</fullName>
    </submittedName>
</protein>
<dbReference type="Proteomes" id="UP000316388">
    <property type="component" value="Unassembled WGS sequence"/>
</dbReference>
<keyword evidence="3 5" id="KW-1133">Transmembrane helix</keyword>
<feature type="transmembrane region" description="Helical" evidence="5">
    <location>
        <begin position="196"/>
        <end position="216"/>
    </location>
</feature>
<dbReference type="Pfam" id="PF04172">
    <property type="entry name" value="LrgB"/>
    <property type="match status" value="1"/>
</dbReference>
<dbReference type="PANTHER" id="PTHR30249:SF0">
    <property type="entry name" value="PLASTIDAL GLYCOLATE_GLYCERATE TRANSLOCATOR 1, CHLOROPLASTIC"/>
    <property type="match status" value="1"/>
</dbReference>
<dbReference type="RefSeq" id="WP_143968587.1">
    <property type="nucleotide sequence ID" value="NZ_VJOO01000006.1"/>
</dbReference>
<feature type="transmembrane region" description="Helical" evidence="5">
    <location>
        <begin position="250"/>
        <end position="272"/>
    </location>
</feature>
<dbReference type="EMBL" id="VJOO01000006">
    <property type="protein sequence ID" value="TSE37425.1"/>
    <property type="molecule type" value="Genomic_DNA"/>
</dbReference>
<keyword evidence="2 5" id="KW-0812">Transmembrane</keyword>
<gene>
    <name evidence="6" type="primary">yohK</name>
    <name evidence="6" type="ORF">Tfont_00940</name>
</gene>
<evidence type="ECO:0000256" key="3">
    <source>
        <dbReference type="ARBA" id="ARBA00022989"/>
    </source>
</evidence>
<evidence type="ECO:0000256" key="2">
    <source>
        <dbReference type="ARBA" id="ARBA00022692"/>
    </source>
</evidence>
<evidence type="ECO:0000313" key="6">
    <source>
        <dbReference type="EMBL" id="TSE37425.1"/>
    </source>
</evidence>
<evidence type="ECO:0000256" key="1">
    <source>
        <dbReference type="ARBA" id="ARBA00004141"/>
    </source>
</evidence>
<comment type="caution">
    <text evidence="6">The sequence shown here is derived from an EMBL/GenBank/DDBJ whole genome shotgun (WGS) entry which is preliminary data.</text>
</comment>
<dbReference type="PANTHER" id="PTHR30249">
    <property type="entry name" value="PUTATIVE SEROTONIN TRANSPORTER"/>
    <property type="match status" value="1"/>
</dbReference>
<evidence type="ECO:0000256" key="5">
    <source>
        <dbReference type="SAM" id="Phobius"/>
    </source>
</evidence>
<dbReference type="AlphaFoldDB" id="A0A554XNM1"/>
<sequence>MLPALTALLTLQLAGEVLVRMLGLPIPGPVLGMALLLALLMARPAWRDALQPTTQGLLQHLSLLFVPAGVGVVQHLQRLGDEAVAIAVALIGGLLTLTGTPYATYFEGAQFVHFLLGPATVALAVALHAQWPLLRRTWAPLVAGLVTGALAAAVSAVALGWLLGASPQTLASLAPKSVTTPVAMGIAERLGGLPSLTAVLVVVTGILGAATARWLFERLGIADPMVRGFALGVTAHGIGTARAFQVSPTMGAFAGLAMGLAALFNALALPWLMQGLLALLAR</sequence>
<proteinExistence type="predicted"/>